<keyword evidence="2" id="KW-1185">Reference proteome</keyword>
<evidence type="ECO:0000313" key="1">
    <source>
        <dbReference type="EMBL" id="PYE84385.1"/>
    </source>
</evidence>
<comment type="caution">
    <text evidence="1">The sequence shown here is derived from an EMBL/GenBank/DDBJ whole genome shotgun (WGS) entry which is preliminary data.</text>
</comment>
<reference evidence="1 2" key="1">
    <citation type="submission" date="2018-06" db="EMBL/GenBank/DDBJ databases">
        <title>Genomic Encyclopedia of Type Strains, Phase III (KMG-III): the genomes of soil and plant-associated and newly described type strains.</title>
        <authorList>
            <person name="Whitman W."/>
        </authorList>
    </citation>
    <scope>NUCLEOTIDE SEQUENCE [LARGE SCALE GENOMIC DNA]</scope>
    <source>
        <strain evidence="1 2">CECT 9025</strain>
    </source>
</reference>
<dbReference type="RefSeq" id="WP_110813489.1">
    <property type="nucleotide sequence ID" value="NZ_QJTE01000002.1"/>
</dbReference>
<sequence>MDHSGIIAHTHQPRGSDRVKRYLVIDRMDAPMKQARLLHARPQSRSDSRLAHFMRIARGVRA</sequence>
<organism evidence="1 2">
    <name type="scientific">Pseudoroseicyclus aestuarii</name>
    <dbReference type="NCBI Taxonomy" id="1795041"/>
    <lineage>
        <taxon>Bacteria</taxon>
        <taxon>Pseudomonadati</taxon>
        <taxon>Pseudomonadota</taxon>
        <taxon>Alphaproteobacteria</taxon>
        <taxon>Rhodobacterales</taxon>
        <taxon>Paracoccaceae</taxon>
        <taxon>Pseudoroseicyclus</taxon>
    </lineage>
</organism>
<dbReference type="AlphaFoldDB" id="A0A318SSM7"/>
<dbReference type="OrthoDB" id="7644839at2"/>
<dbReference type="Proteomes" id="UP000248311">
    <property type="component" value="Unassembled WGS sequence"/>
</dbReference>
<protein>
    <submittedName>
        <fullName evidence="1">Uncharacterized protein</fullName>
    </submittedName>
</protein>
<accession>A0A318SSM7</accession>
<gene>
    <name evidence="1" type="ORF">DFP88_102183</name>
</gene>
<evidence type="ECO:0000313" key="2">
    <source>
        <dbReference type="Proteomes" id="UP000248311"/>
    </source>
</evidence>
<name>A0A318SSM7_9RHOB</name>
<dbReference type="EMBL" id="QJTE01000002">
    <property type="protein sequence ID" value="PYE84385.1"/>
    <property type="molecule type" value="Genomic_DNA"/>
</dbReference>
<proteinExistence type="predicted"/>